<dbReference type="GO" id="GO:0032259">
    <property type="term" value="P:methylation"/>
    <property type="evidence" value="ECO:0007669"/>
    <property type="project" value="UniProtKB-KW"/>
</dbReference>
<comment type="catalytic activity">
    <reaction evidence="9">
        <text>N-terminal L-prolyl-L-prolyl-L-lysyl-[protein] + 2 S-adenosyl-L-methionine = N-terminal N,N-dimethyl-L-prolyl-L-prolyl-L-lysyl-[protein] + 2 S-adenosyl-L-homocysteine + 2 H(+)</text>
        <dbReference type="Rhea" id="RHEA:54736"/>
        <dbReference type="Rhea" id="RHEA-COMP:13787"/>
        <dbReference type="Rhea" id="RHEA-COMP:13974"/>
        <dbReference type="ChEBI" id="CHEBI:15378"/>
        <dbReference type="ChEBI" id="CHEBI:57856"/>
        <dbReference type="ChEBI" id="CHEBI:59789"/>
        <dbReference type="ChEBI" id="CHEBI:138059"/>
        <dbReference type="ChEBI" id="CHEBI:138318"/>
        <dbReference type="EC" id="2.1.1.244"/>
    </reaction>
</comment>
<dbReference type="Proteomes" id="UP001329430">
    <property type="component" value="Chromosome 3"/>
</dbReference>
<dbReference type="PANTHER" id="PTHR12753:SF0">
    <property type="entry name" value="ALPHA N-TERMINAL PROTEIN METHYLTRANSFERASE 1"/>
    <property type="match status" value="1"/>
</dbReference>
<comment type="caution">
    <text evidence="11">The sequence shown here is derived from an EMBL/GenBank/DDBJ whole genome shotgun (WGS) entry which is preliminary data.</text>
</comment>
<evidence type="ECO:0000256" key="7">
    <source>
        <dbReference type="ARBA" id="ARBA00043129"/>
    </source>
</evidence>
<dbReference type="Gene3D" id="3.40.50.150">
    <property type="entry name" value="Vaccinia Virus protein VP39"/>
    <property type="match status" value="1"/>
</dbReference>
<name>A0AAN7ZK48_9COLE</name>
<dbReference type="PANTHER" id="PTHR12753">
    <property type="entry name" value="AD-003 - RELATED"/>
    <property type="match status" value="1"/>
</dbReference>
<gene>
    <name evidence="11" type="ORF">RI129_005206</name>
</gene>
<comment type="similarity">
    <text evidence="1">Belongs to the methyltransferase superfamily. NTM1 family.</text>
</comment>
<evidence type="ECO:0000256" key="9">
    <source>
        <dbReference type="ARBA" id="ARBA00047885"/>
    </source>
</evidence>
<evidence type="ECO:0000256" key="1">
    <source>
        <dbReference type="ARBA" id="ARBA00009059"/>
    </source>
</evidence>
<accession>A0AAN7ZK48</accession>
<dbReference type="EC" id="2.1.1.244" evidence="5"/>
<proteinExistence type="inferred from homology"/>
<comment type="catalytic activity">
    <reaction evidence="8">
        <text>N-terminal L-seryl-L-prolyl-L-lysyl-[protein] + 3 S-adenosyl-L-methionine = N-terminal N,N,N-trimethyl-L-seryl-L-prolyl-L-lysyl-[protein] + 3 S-adenosyl-L-homocysteine + 3 H(+)</text>
        <dbReference type="Rhea" id="RHEA:54724"/>
        <dbReference type="Rhea" id="RHEA-COMP:13789"/>
        <dbReference type="Rhea" id="RHEA-COMP:13973"/>
        <dbReference type="ChEBI" id="CHEBI:15378"/>
        <dbReference type="ChEBI" id="CHEBI:57856"/>
        <dbReference type="ChEBI" id="CHEBI:59789"/>
        <dbReference type="ChEBI" id="CHEBI:138061"/>
        <dbReference type="ChEBI" id="CHEBI:138317"/>
        <dbReference type="EC" id="2.1.1.244"/>
    </reaction>
</comment>
<dbReference type="GO" id="GO:0071885">
    <property type="term" value="F:N-terminal protein N-methyltransferase activity"/>
    <property type="evidence" value="ECO:0007669"/>
    <property type="project" value="UniProtKB-EC"/>
</dbReference>
<keyword evidence="2" id="KW-0489">Methyltransferase</keyword>
<dbReference type="EMBL" id="JAVRBK010000003">
    <property type="protein sequence ID" value="KAK5646742.1"/>
    <property type="molecule type" value="Genomic_DNA"/>
</dbReference>
<evidence type="ECO:0000256" key="10">
    <source>
        <dbReference type="ARBA" id="ARBA00048167"/>
    </source>
</evidence>
<dbReference type="InterPro" id="IPR029063">
    <property type="entry name" value="SAM-dependent_MTases_sf"/>
</dbReference>
<evidence type="ECO:0000256" key="2">
    <source>
        <dbReference type="ARBA" id="ARBA00022603"/>
    </source>
</evidence>
<evidence type="ECO:0000256" key="4">
    <source>
        <dbReference type="ARBA" id="ARBA00022691"/>
    </source>
</evidence>
<evidence type="ECO:0000313" key="11">
    <source>
        <dbReference type="EMBL" id="KAK5646742.1"/>
    </source>
</evidence>
<evidence type="ECO:0000256" key="8">
    <source>
        <dbReference type="ARBA" id="ARBA00047306"/>
    </source>
</evidence>
<evidence type="ECO:0000256" key="5">
    <source>
        <dbReference type="ARBA" id="ARBA00039112"/>
    </source>
</evidence>
<dbReference type="SUPFAM" id="SSF53335">
    <property type="entry name" value="S-adenosyl-L-methionine-dependent methyltransferases"/>
    <property type="match status" value="1"/>
</dbReference>
<keyword evidence="4" id="KW-0949">S-adenosyl-L-methionine</keyword>
<evidence type="ECO:0000313" key="12">
    <source>
        <dbReference type="Proteomes" id="UP001329430"/>
    </source>
</evidence>
<reference evidence="11 12" key="1">
    <citation type="journal article" date="2024" name="Insects">
        <title>An Improved Chromosome-Level Genome Assembly of the Firefly Pyrocoelia pectoralis.</title>
        <authorList>
            <person name="Fu X."/>
            <person name="Meyer-Rochow V.B."/>
            <person name="Ballantyne L."/>
            <person name="Zhu X."/>
        </authorList>
    </citation>
    <scope>NUCLEOTIDE SEQUENCE [LARGE SCALE GENOMIC DNA]</scope>
    <source>
        <strain evidence="11">XCY_ONT2</strain>
    </source>
</reference>
<evidence type="ECO:0000256" key="6">
    <source>
        <dbReference type="ARBA" id="ARBA00039449"/>
    </source>
</evidence>
<dbReference type="Pfam" id="PF05891">
    <property type="entry name" value="Methyltransf_PK"/>
    <property type="match status" value="1"/>
</dbReference>
<comment type="catalytic activity">
    <reaction evidence="10">
        <text>N-terminal L-alanyl-L-prolyl-L-lysyl-[protein] + 3 S-adenosyl-L-methionine = N-terminal N,N,N-trimethyl-L-alanyl-L-prolyl-L-lysyl-[protein] + 3 S-adenosyl-L-homocysteine + 3 H(+)</text>
        <dbReference type="Rhea" id="RHEA:54712"/>
        <dbReference type="Rhea" id="RHEA-COMP:13785"/>
        <dbReference type="Rhea" id="RHEA-COMP:13971"/>
        <dbReference type="ChEBI" id="CHEBI:15378"/>
        <dbReference type="ChEBI" id="CHEBI:57856"/>
        <dbReference type="ChEBI" id="CHEBI:59789"/>
        <dbReference type="ChEBI" id="CHEBI:138057"/>
        <dbReference type="ChEBI" id="CHEBI:138315"/>
        <dbReference type="EC" id="2.1.1.244"/>
    </reaction>
</comment>
<keyword evidence="3" id="KW-0808">Transferase</keyword>
<dbReference type="CDD" id="cd02440">
    <property type="entry name" value="AdoMet_MTases"/>
    <property type="match status" value="1"/>
</dbReference>
<organism evidence="11 12">
    <name type="scientific">Pyrocoelia pectoralis</name>
    <dbReference type="NCBI Taxonomy" id="417401"/>
    <lineage>
        <taxon>Eukaryota</taxon>
        <taxon>Metazoa</taxon>
        <taxon>Ecdysozoa</taxon>
        <taxon>Arthropoda</taxon>
        <taxon>Hexapoda</taxon>
        <taxon>Insecta</taxon>
        <taxon>Pterygota</taxon>
        <taxon>Neoptera</taxon>
        <taxon>Endopterygota</taxon>
        <taxon>Coleoptera</taxon>
        <taxon>Polyphaga</taxon>
        <taxon>Elateriformia</taxon>
        <taxon>Elateroidea</taxon>
        <taxon>Lampyridae</taxon>
        <taxon>Lampyrinae</taxon>
        <taxon>Pyrocoelia</taxon>
    </lineage>
</organism>
<sequence length="274" mass="30814">MNKPVHKFYSDAEDYWSKIPPTIDGMLGGFGHISQVDVQGSRIFLQQLFKSKNPPGRTYAADCGAGIGRISKHLLLNIFDKVDLIEQNPIFLDRAREYLGSKLIGKVGNFIPVGLQNFQPETNKYDIVWIQWVLGHLTDAHCIQFFTNCIRSLKANGMIIVKENITSSEITDVDENDSSITRPIHFLKSLFESSGLDCYRQMKQTSFPKELYNVYMFALKPKVHESETNLEITVSTNTPGDIVSKLNTGGELKNDAANVPELVFQNEVKIGIVL</sequence>
<dbReference type="AlphaFoldDB" id="A0AAN7ZK48"/>
<dbReference type="FunFam" id="3.40.50.150:FF:000025">
    <property type="entry name" value="N-terminal Xaa-Pro-Lys N-methyltransferase 1"/>
    <property type="match status" value="1"/>
</dbReference>
<evidence type="ECO:0000256" key="3">
    <source>
        <dbReference type="ARBA" id="ARBA00022679"/>
    </source>
</evidence>
<dbReference type="InterPro" id="IPR008576">
    <property type="entry name" value="MeTrfase_NTM1"/>
</dbReference>
<keyword evidence="12" id="KW-1185">Reference proteome</keyword>
<protein>
    <recommendedName>
        <fullName evidence="6">Alpha N-terminal protein methyltransferase 1</fullName>
        <ecNumber evidence="5">2.1.1.244</ecNumber>
    </recommendedName>
    <alternativeName>
        <fullName evidence="7">X-Pro-Lys N-terminal protein methyltransferase 1</fullName>
    </alternativeName>
</protein>
<dbReference type="GO" id="GO:0005737">
    <property type="term" value="C:cytoplasm"/>
    <property type="evidence" value="ECO:0007669"/>
    <property type="project" value="TreeGrafter"/>
</dbReference>